<proteinExistence type="inferred from homology"/>
<organism evidence="13 14">
    <name type="scientific">Knipowitschia caucasica</name>
    <name type="common">Caucasian dwarf goby</name>
    <name type="synonym">Pomatoschistus caucasicus</name>
    <dbReference type="NCBI Taxonomy" id="637954"/>
    <lineage>
        <taxon>Eukaryota</taxon>
        <taxon>Metazoa</taxon>
        <taxon>Chordata</taxon>
        <taxon>Craniata</taxon>
        <taxon>Vertebrata</taxon>
        <taxon>Euteleostomi</taxon>
        <taxon>Actinopterygii</taxon>
        <taxon>Neopterygii</taxon>
        <taxon>Teleostei</taxon>
        <taxon>Neoteleostei</taxon>
        <taxon>Acanthomorphata</taxon>
        <taxon>Gobiaria</taxon>
        <taxon>Gobiiformes</taxon>
        <taxon>Gobioidei</taxon>
        <taxon>Gobiidae</taxon>
        <taxon>Gobiinae</taxon>
        <taxon>Knipowitschia</taxon>
    </lineage>
</organism>
<keyword evidence="14" id="KW-1185">Reference proteome</keyword>
<keyword evidence="3 9" id="KW-0812">Transmembrane</keyword>
<evidence type="ECO:0008006" key="15">
    <source>
        <dbReference type="Google" id="ProtNLM"/>
    </source>
</evidence>
<feature type="transmembrane region" description="Helical" evidence="9">
    <location>
        <begin position="684"/>
        <end position="708"/>
    </location>
</feature>
<feature type="region of interest" description="Disordered" evidence="8">
    <location>
        <begin position="960"/>
        <end position="1095"/>
    </location>
</feature>
<evidence type="ECO:0000256" key="10">
    <source>
        <dbReference type="SAM" id="SignalP"/>
    </source>
</evidence>
<evidence type="ECO:0000256" key="1">
    <source>
        <dbReference type="ARBA" id="ARBA00004479"/>
    </source>
</evidence>
<dbReference type="InterPro" id="IPR048530">
    <property type="entry name" value="FAM171_N"/>
</dbReference>
<feature type="signal peptide" evidence="10">
    <location>
        <begin position="1"/>
        <end position="28"/>
    </location>
</feature>
<comment type="similarity">
    <text evidence="2">Belongs to the FAM171 family.</text>
</comment>
<accession>A0AAV2LBQ2</accession>
<feature type="compositionally biased region" description="Polar residues" evidence="8">
    <location>
        <begin position="962"/>
        <end position="978"/>
    </location>
</feature>
<dbReference type="AlphaFoldDB" id="A0AAV2LBQ2"/>
<evidence type="ECO:0000313" key="14">
    <source>
        <dbReference type="Proteomes" id="UP001497482"/>
    </source>
</evidence>
<keyword evidence="7" id="KW-0325">Glycoprotein</keyword>
<feature type="domain" description="FAM171 C-terminal" evidence="12">
    <location>
        <begin position="884"/>
        <end position="1062"/>
    </location>
</feature>
<feature type="region of interest" description="Disordered" evidence="8">
    <location>
        <begin position="30"/>
        <end position="61"/>
    </location>
</feature>
<feature type="region of interest" description="Disordered" evidence="8">
    <location>
        <begin position="75"/>
        <end position="153"/>
    </location>
</feature>
<feature type="compositionally biased region" description="Low complexity" evidence="8">
    <location>
        <begin position="864"/>
        <end position="873"/>
    </location>
</feature>
<gene>
    <name evidence="13" type="ORF">KC01_LOCUS26168</name>
</gene>
<dbReference type="InterPro" id="IPR049175">
    <property type="entry name" value="FAM171_C"/>
</dbReference>
<dbReference type="InterPro" id="IPR018890">
    <property type="entry name" value="FAM171"/>
</dbReference>
<evidence type="ECO:0000259" key="12">
    <source>
        <dbReference type="Pfam" id="PF20771"/>
    </source>
</evidence>
<feature type="compositionally biased region" description="Basic and acidic residues" evidence="8">
    <location>
        <begin position="86"/>
        <end position="111"/>
    </location>
</feature>
<feature type="region of interest" description="Disordered" evidence="8">
    <location>
        <begin position="843"/>
        <end position="882"/>
    </location>
</feature>
<feature type="compositionally biased region" description="Basic and acidic residues" evidence="8">
    <location>
        <begin position="1074"/>
        <end position="1095"/>
    </location>
</feature>
<feature type="compositionally biased region" description="Basic and acidic residues" evidence="8">
    <location>
        <begin position="123"/>
        <end position="152"/>
    </location>
</feature>
<dbReference type="Pfam" id="PF20771">
    <property type="entry name" value="FAM171A1-2-B_C"/>
    <property type="match status" value="1"/>
</dbReference>
<dbReference type="Pfam" id="PF10577">
    <property type="entry name" value="FAM171A1-2-B_N"/>
    <property type="match status" value="1"/>
</dbReference>
<keyword evidence="6 9" id="KW-0472">Membrane</keyword>
<keyword evidence="5 9" id="KW-1133">Transmembrane helix</keyword>
<evidence type="ECO:0000256" key="7">
    <source>
        <dbReference type="ARBA" id="ARBA00023180"/>
    </source>
</evidence>
<feature type="compositionally biased region" description="Low complexity" evidence="8">
    <location>
        <begin position="1012"/>
        <end position="1026"/>
    </location>
</feature>
<dbReference type="GO" id="GO:0016020">
    <property type="term" value="C:membrane"/>
    <property type="evidence" value="ECO:0007669"/>
    <property type="project" value="UniProtKB-SubCell"/>
</dbReference>
<comment type="subcellular location">
    <subcellularLocation>
        <location evidence="1">Membrane</location>
        <topology evidence="1">Single-pass type I membrane protein</topology>
    </subcellularLocation>
</comment>
<evidence type="ECO:0000256" key="6">
    <source>
        <dbReference type="ARBA" id="ARBA00023136"/>
    </source>
</evidence>
<keyword evidence="4 10" id="KW-0732">Signal</keyword>
<name>A0AAV2LBQ2_KNICA</name>
<protein>
    <recommendedName>
        <fullName evidence="15">Membrane-associated ring finger (C3HC4) 7</fullName>
    </recommendedName>
</protein>
<dbReference type="PANTHER" id="PTHR31626:SF2">
    <property type="entry name" value="PROTEIN FAM171B"/>
    <property type="match status" value="1"/>
</dbReference>
<evidence type="ECO:0000256" key="3">
    <source>
        <dbReference type="ARBA" id="ARBA00022692"/>
    </source>
</evidence>
<dbReference type="Proteomes" id="UP001497482">
    <property type="component" value="Chromosome 22"/>
</dbReference>
<feature type="chain" id="PRO_5043371154" description="Membrane-associated ring finger (C3HC4) 7" evidence="10">
    <location>
        <begin position="29"/>
        <end position="1095"/>
    </location>
</feature>
<sequence>MPPSLLVPFVRTQLLLLLWGLGGPGGLGASDSATDASPSPGDDGLSAAATEASSAGKASAQRGLCLGGTRENALSRGQEQWSGAEVRSRGQEQRSGAEVRSRGQEQVRSRGQEQWSGAVVRSRGQEQRSGAEVRSRGQEQRSGAEVRSRGQEQRALTVTALTVQGPHCHGPHCAGPSLCRALTVQGPHCHGPHCHGPHCAGPSLCRALTVTALTVHGPHCAGPSLSRPSLSRPSLCRALTVTALTVQGPHCHGPHCARPSLCRALTVTALTVTALTVQGPHCLGPHCHGPHCAGPSLSRPSLSRPSLCRALTVHGPHCAGPSLSTALTVTALTVQGPHCHSPHCHGPHCAGPSLCRALTVTALTVTALTVTALTVQGPHCHSPHCHGPHCAGPSLSRPSLSRPSLCTALTPPFILRVLLRDSVSRAPLSGASLDLYVNHSLRSSVLTGPRGDVLLWVSYSPAESLTLVGRMEGYLPLPLPWSPARRPLFTAVTLALMPQSQGNIWLYEDSVLITGKLPDSSSQPRVKFPKNLLPISDSTNVSSVAAYLTVPQRPLAKDCGNCTPGIISSKSAVRSLDLRPVAAVSVLLYSGEEQLQIRGPVHISLPLRSNTRLRPADTVPAWAFNSQAGAWENQGLGIVKRIGSELVWTYTASHLGYWLAAPLPSSHEYIGFSSSLDFLSQHTYLLMGILAGTLAIVVGFLSVLLCYCRGSNRAHRRRARFSKLSVGKKDQTTSTHLEEGLLSCDPSSTPRHKVNYNIYVEEPHGLSGNALYENIKPSQHHYINSEEVARLRDKAEQNRANMNTEDFFPDKLVHLYNQPVAIIQASELFSAQDMKAATFPRNGLDEAESKGNAQTLPKGGGSPQQGSQDDPQPLEVPVSGSGPNVNALWSRYSNLLESSVSVPGTLNEAFGGGPGGHSELQGISERTLLELTRGKTSVPLPRAWFVSLDGRPAATVRHSIIELQNRTRPPSSNDTSLDSGVDMNEPQHRPSVKASSLSHLGRGRYGDEQDLSSSESGTTTTCTPEDSSLRNILDGSSITNIPEERDGMDTSSAQEDSESRGTPPPRRLRKVRDKSKSDRRAAKHVREARALNKRS</sequence>
<reference evidence="13 14" key="1">
    <citation type="submission" date="2024-04" db="EMBL/GenBank/DDBJ databases">
        <authorList>
            <person name="Waldvogel A.-M."/>
            <person name="Schoenle A."/>
        </authorList>
    </citation>
    <scope>NUCLEOTIDE SEQUENCE [LARGE SCALE GENOMIC DNA]</scope>
</reference>
<evidence type="ECO:0000256" key="5">
    <source>
        <dbReference type="ARBA" id="ARBA00022989"/>
    </source>
</evidence>
<evidence type="ECO:0000256" key="8">
    <source>
        <dbReference type="SAM" id="MobiDB-lite"/>
    </source>
</evidence>
<evidence type="ECO:0000256" key="9">
    <source>
        <dbReference type="SAM" id="Phobius"/>
    </source>
</evidence>
<dbReference type="EMBL" id="OZ035844">
    <property type="protein sequence ID" value="CAL1597675.1"/>
    <property type="molecule type" value="Genomic_DNA"/>
</dbReference>
<evidence type="ECO:0000256" key="2">
    <source>
        <dbReference type="ARBA" id="ARBA00006818"/>
    </source>
</evidence>
<dbReference type="PANTHER" id="PTHR31626">
    <property type="entry name" value="SUSHI DOMAIN-CONTAINING PROTEIN"/>
    <property type="match status" value="1"/>
</dbReference>
<feature type="compositionally biased region" description="Low complexity" evidence="8">
    <location>
        <begin position="30"/>
        <end position="60"/>
    </location>
</feature>
<evidence type="ECO:0000259" key="11">
    <source>
        <dbReference type="Pfam" id="PF10577"/>
    </source>
</evidence>
<feature type="domain" description="FAM171 N-terminal" evidence="11">
    <location>
        <begin position="415"/>
        <end position="661"/>
    </location>
</feature>
<evidence type="ECO:0000256" key="4">
    <source>
        <dbReference type="ARBA" id="ARBA00022729"/>
    </source>
</evidence>
<evidence type="ECO:0000313" key="13">
    <source>
        <dbReference type="EMBL" id="CAL1597675.1"/>
    </source>
</evidence>